<keyword evidence="3" id="KW-1185">Reference proteome</keyword>
<dbReference type="AlphaFoldDB" id="A0A385YYI1"/>
<reference evidence="3" key="1">
    <citation type="submission" date="2018-09" db="EMBL/GenBank/DDBJ databases">
        <authorList>
            <person name="Zhu H."/>
        </authorList>
    </citation>
    <scope>NUCLEOTIDE SEQUENCE [LARGE SCALE GENOMIC DNA]</scope>
    <source>
        <strain evidence="3">K2W31S-8</strain>
    </source>
</reference>
<evidence type="ECO:0000313" key="3">
    <source>
        <dbReference type="Proteomes" id="UP000265560"/>
    </source>
</evidence>
<dbReference type="Proteomes" id="UP000265560">
    <property type="component" value="Chromosome"/>
</dbReference>
<feature type="region of interest" description="Disordered" evidence="1">
    <location>
        <begin position="47"/>
        <end position="86"/>
    </location>
</feature>
<evidence type="ECO:0000256" key="1">
    <source>
        <dbReference type="SAM" id="MobiDB-lite"/>
    </source>
</evidence>
<gene>
    <name evidence="2" type="ORF">D3880_05935</name>
</gene>
<sequence>MAVTAYRPLVVNRMAFTAGSLVWREYAISEYLSQLLDPSPYSELALEKGAHHSRARTQAHQAAGLSPASLTSAKSSSRKAGSSLAQ</sequence>
<protein>
    <submittedName>
        <fullName evidence="2">Uncharacterized protein</fullName>
    </submittedName>
</protein>
<accession>A0A385YYI1</accession>
<dbReference type="KEGG" id="pcav:D3880_05935"/>
<name>A0A385YYI1_9PSED</name>
<feature type="compositionally biased region" description="Low complexity" evidence="1">
    <location>
        <begin position="65"/>
        <end position="86"/>
    </location>
</feature>
<dbReference type="EMBL" id="CP032419">
    <property type="protein sequence ID" value="AYC31945.1"/>
    <property type="molecule type" value="Genomic_DNA"/>
</dbReference>
<proteinExistence type="predicted"/>
<evidence type="ECO:0000313" key="2">
    <source>
        <dbReference type="EMBL" id="AYC31945.1"/>
    </source>
</evidence>
<organism evidence="2 3">
    <name type="scientific">Pseudomonas cavernae</name>
    <dbReference type="NCBI Taxonomy" id="2320867"/>
    <lineage>
        <taxon>Bacteria</taxon>
        <taxon>Pseudomonadati</taxon>
        <taxon>Pseudomonadota</taxon>
        <taxon>Gammaproteobacteria</taxon>
        <taxon>Pseudomonadales</taxon>
        <taxon>Pseudomonadaceae</taxon>
        <taxon>Pseudomonas</taxon>
    </lineage>
</organism>